<evidence type="ECO:0000256" key="4">
    <source>
        <dbReference type="ARBA" id="ARBA00022741"/>
    </source>
</evidence>
<keyword evidence="6" id="KW-0067">ATP-binding</keyword>
<dbReference type="PANTHER" id="PTHR11669">
    <property type="entry name" value="REPLICATION FACTOR C / DNA POLYMERASE III GAMMA-TAU SUBUNIT"/>
    <property type="match status" value="1"/>
</dbReference>
<proteinExistence type="inferred from homology"/>
<dbReference type="CDD" id="cd18137">
    <property type="entry name" value="HLD_clamp_pol_III_gamma_tau"/>
    <property type="match status" value="1"/>
</dbReference>
<dbReference type="Proteomes" id="UP000001514">
    <property type="component" value="Unassembled WGS sequence"/>
</dbReference>
<dbReference type="eggNOG" id="KOG0989">
    <property type="taxonomic scope" value="Eukaryota"/>
</dbReference>
<evidence type="ECO:0000256" key="5">
    <source>
        <dbReference type="ARBA" id="ARBA00022833"/>
    </source>
</evidence>
<dbReference type="Gene3D" id="1.10.8.60">
    <property type="match status" value="1"/>
</dbReference>
<dbReference type="GO" id="GO:0005524">
    <property type="term" value="F:ATP binding"/>
    <property type="evidence" value="ECO:0007669"/>
    <property type="project" value="UniProtKB-KW"/>
</dbReference>
<dbReference type="Pfam" id="PF22608">
    <property type="entry name" value="DNAX_ATPase_lid"/>
    <property type="match status" value="1"/>
</dbReference>
<dbReference type="GO" id="GO:0006261">
    <property type="term" value="P:DNA-templated DNA replication"/>
    <property type="evidence" value="ECO:0000318"/>
    <property type="project" value="GO_Central"/>
</dbReference>
<dbReference type="InterPro" id="IPR045085">
    <property type="entry name" value="HLD_clamp_pol_III_gamma_tau"/>
</dbReference>
<evidence type="ECO:0000313" key="10">
    <source>
        <dbReference type="EMBL" id="EFJ34885.1"/>
    </source>
</evidence>
<dbReference type="PRINTS" id="PR00300">
    <property type="entry name" value="CLPPROTEASEA"/>
</dbReference>
<evidence type="ECO:0000256" key="3">
    <source>
        <dbReference type="ARBA" id="ARBA00022723"/>
    </source>
</evidence>
<dbReference type="EMBL" id="GL377569">
    <property type="protein sequence ID" value="EFJ34885.1"/>
    <property type="molecule type" value="Genomic_DNA"/>
</dbReference>
<sequence length="220" mass="23966">SLSQKYRPKTFRDIVGQNMLVQALGNAVTRGRIAPVYLFHGPRGTGKTSAAKILAAALNCVSVEDTRPCGVCRECLLLCLGKSGDVKEVDVASHDSTSLMKKLLMDAVVGPSSGRYKVFIIDECHTLTAEGWNVFLKCLEEPPEHAVFILTTTDTEQLPHPASTRCQKFHFPKIKDSDVVSRLQALAAKENLEVEKDALDLIAARSGGSLRDAETTLDQL</sequence>
<accession>D8QZZ4</accession>
<evidence type="ECO:0000256" key="8">
    <source>
        <dbReference type="ARBA" id="ARBA00049244"/>
    </source>
</evidence>
<dbReference type="AlphaFoldDB" id="D8QZZ4"/>
<dbReference type="GO" id="GO:0006281">
    <property type="term" value="P:DNA repair"/>
    <property type="evidence" value="ECO:0000318"/>
    <property type="project" value="GO_Central"/>
</dbReference>
<protein>
    <recommendedName>
        <fullName evidence="2">DNA-directed DNA polymerase</fullName>
        <ecNumber evidence="2">2.7.7.7</ecNumber>
    </recommendedName>
</protein>
<feature type="non-terminal residue" evidence="10">
    <location>
        <position position="1"/>
    </location>
</feature>
<dbReference type="STRING" id="88036.D8QZZ4"/>
<evidence type="ECO:0000256" key="2">
    <source>
        <dbReference type="ARBA" id="ARBA00012417"/>
    </source>
</evidence>
<dbReference type="GO" id="GO:0003887">
    <property type="term" value="F:DNA-directed DNA polymerase activity"/>
    <property type="evidence" value="ECO:0007669"/>
    <property type="project" value="UniProtKB-KW"/>
</dbReference>
<dbReference type="EC" id="2.7.7.7" evidence="2"/>
<dbReference type="SMART" id="SM00382">
    <property type="entry name" value="AAA"/>
    <property type="match status" value="1"/>
</dbReference>
<dbReference type="GO" id="GO:0009360">
    <property type="term" value="C:DNA polymerase III complex"/>
    <property type="evidence" value="ECO:0007669"/>
    <property type="project" value="InterPro"/>
</dbReference>
<dbReference type="PANTHER" id="PTHR11669:SF0">
    <property type="entry name" value="PROTEIN STICHEL-LIKE 2"/>
    <property type="match status" value="1"/>
</dbReference>
<keyword evidence="4" id="KW-0547">Nucleotide-binding</keyword>
<dbReference type="InterPro" id="IPR050238">
    <property type="entry name" value="DNA_Rep/Repair_Clamp_Loader"/>
</dbReference>
<evidence type="ECO:0000256" key="1">
    <source>
        <dbReference type="ARBA" id="ARBA00006360"/>
    </source>
</evidence>
<dbReference type="CDD" id="cd00009">
    <property type="entry name" value="AAA"/>
    <property type="match status" value="1"/>
</dbReference>
<evidence type="ECO:0000256" key="6">
    <source>
        <dbReference type="ARBA" id="ARBA00022840"/>
    </source>
</evidence>
<name>D8QZZ4_SELML</name>
<dbReference type="InParanoid" id="D8QZZ4"/>
<dbReference type="GO" id="GO:0005663">
    <property type="term" value="C:DNA replication factor C complex"/>
    <property type="evidence" value="ECO:0000318"/>
    <property type="project" value="GO_Central"/>
</dbReference>
<dbReference type="SUPFAM" id="SSF52540">
    <property type="entry name" value="P-loop containing nucleoside triphosphate hydrolases"/>
    <property type="match status" value="1"/>
</dbReference>
<gene>
    <name evidence="10" type="ORF">SELMODRAFT_2945</name>
</gene>
<dbReference type="InterPro" id="IPR027417">
    <property type="entry name" value="P-loop_NTPase"/>
</dbReference>
<comment type="similarity">
    <text evidence="1">Belongs to the DnaX/STICHEL family.</text>
</comment>
<dbReference type="KEGG" id="smo:SELMODRAFT_2945"/>
<dbReference type="Gene3D" id="3.40.50.300">
    <property type="entry name" value="P-loop containing nucleotide triphosphate hydrolases"/>
    <property type="match status" value="1"/>
</dbReference>
<feature type="non-terminal residue" evidence="10">
    <location>
        <position position="220"/>
    </location>
</feature>
<keyword evidence="3" id="KW-0479">Metal-binding</keyword>
<dbReference type="InterPro" id="IPR012763">
    <property type="entry name" value="DNA_pol_III_sug/sutau_N"/>
</dbReference>
<dbReference type="Gramene" id="EFJ34885">
    <property type="protein sequence ID" value="EFJ34885"/>
    <property type="gene ID" value="SELMODRAFT_2945"/>
</dbReference>
<keyword evidence="7" id="KW-0808">Transferase</keyword>
<organism evidence="11">
    <name type="scientific">Selaginella moellendorffii</name>
    <name type="common">Spikemoss</name>
    <dbReference type="NCBI Taxonomy" id="88036"/>
    <lineage>
        <taxon>Eukaryota</taxon>
        <taxon>Viridiplantae</taxon>
        <taxon>Streptophyta</taxon>
        <taxon>Embryophyta</taxon>
        <taxon>Tracheophyta</taxon>
        <taxon>Lycopodiopsida</taxon>
        <taxon>Selaginellales</taxon>
        <taxon>Selaginellaceae</taxon>
        <taxon>Selaginella</taxon>
    </lineage>
</organism>
<keyword evidence="11" id="KW-1185">Reference proteome</keyword>
<comment type="catalytic activity">
    <reaction evidence="8">
        <text>DNA(n) + a 2'-deoxyribonucleoside 5'-triphosphate = DNA(n+1) + diphosphate</text>
        <dbReference type="Rhea" id="RHEA:22508"/>
        <dbReference type="Rhea" id="RHEA-COMP:17339"/>
        <dbReference type="Rhea" id="RHEA-COMP:17340"/>
        <dbReference type="ChEBI" id="CHEBI:33019"/>
        <dbReference type="ChEBI" id="CHEBI:61560"/>
        <dbReference type="ChEBI" id="CHEBI:173112"/>
        <dbReference type="EC" id="2.7.7.7"/>
    </reaction>
</comment>
<dbReference type="Pfam" id="PF13177">
    <property type="entry name" value="DNA_pol3_delta2"/>
    <property type="match status" value="1"/>
</dbReference>
<dbReference type="NCBIfam" id="TIGR02397">
    <property type="entry name" value="dnaX_nterm"/>
    <property type="match status" value="1"/>
</dbReference>
<reference evidence="10 11" key="1">
    <citation type="journal article" date="2011" name="Science">
        <title>The Selaginella genome identifies genetic changes associated with the evolution of vascular plants.</title>
        <authorList>
            <person name="Banks J.A."/>
            <person name="Nishiyama T."/>
            <person name="Hasebe M."/>
            <person name="Bowman J.L."/>
            <person name="Gribskov M."/>
            <person name="dePamphilis C."/>
            <person name="Albert V.A."/>
            <person name="Aono N."/>
            <person name="Aoyama T."/>
            <person name="Ambrose B.A."/>
            <person name="Ashton N.W."/>
            <person name="Axtell M.J."/>
            <person name="Barker E."/>
            <person name="Barker M.S."/>
            <person name="Bennetzen J.L."/>
            <person name="Bonawitz N.D."/>
            <person name="Chapple C."/>
            <person name="Cheng C."/>
            <person name="Correa L.G."/>
            <person name="Dacre M."/>
            <person name="DeBarry J."/>
            <person name="Dreyer I."/>
            <person name="Elias M."/>
            <person name="Engstrom E.M."/>
            <person name="Estelle M."/>
            <person name="Feng L."/>
            <person name="Finet C."/>
            <person name="Floyd S.K."/>
            <person name="Frommer W.B."/>
            <person name="Fujita T."/>
            <person name="Gramzow L."/>
            <person name="Gutensohn M."/>
            <person name="Harholt J."/>
            <person name="Hattori M."/>
            <person name="Heyl A."/>
            <person name="Hirai T."/>
            <person name="Hiwatashi Y."/>
            <person name="Ishikawa M."/>
            <person name="Iwata M."/>
            <person name="Karol K.G."/>
            <person name="Koehler B."/>
            <person name="Kolukisaoglu U."/>
            <person name="Kubo M."/>
            <person name="Kurata T."/>
            <person name="Lalonde S."/>
            <person name="Li K."/>
            <person name="Li Y."/>
            <person name="Litt A."/>
            <person name="Lyons E."/>
            <person name="Manning G."/>
            <person name="Maruyama T."/>
            <person name="Michael T.P."/>
            <person name="Mikami K."/>
            <person name="Miyazaki S."/>
            <person name="Morinaga S."/>
            <person name="Murata T."/>
            <person name="Mueller-Roeber B."/>
            <person name="Nelson D.R."/>
            <person name="Obara M."/>
            <person name="Oguri Y."/>
            <person name="Olmstead R.G."/>
            <person name="Onodera N."/>
            <person name="Petersen B.L."/>
            <person name="Pils B."/>
            <person name="Prigge M."/>
            <person name="Rensing S.A."/>
            <person name="Riano-Pachon D.M."/>
            <person name="Roberts A.W."/>
            <person name="Sato Y."/>
            <person name="Scheller H.V."/>
            <person name="Schulz B."/>
            <person name="Schulz C."/>
            <person name="Shakirov E.V."/>
            <person name="Shibagaki N."/>
            <person name="Shinohara N."/>
            <person name="Shippen D.E."/>
            <person name="Soerensen I."/>
            <person name="Sotooka R."/>
            <person name="Sugimoto N."/>
            <person name="Sugita M."/>
            <person name="Sumikawa N."/>
            <person name="Tanurdzic M."/>
            <person name="Theissen G."/>
            <person name="Ulvskov P."/>
            <person name="Wakazuki S."/>
            <person name="Weng J.K."/>
            <person name="Willats W.W."/>
            <person name="Wipf D."/>
            <person name="Wolf P.G."/>
            <person name="Yang L."/>
            <person name="Zimmer A.D."/>
            <person name="Zhu Q."/>
            <person name="Mitros T."/>
            <person name="Hellsten U."/>
            <person name="Loque D."/>
            <person name="Otillar R."/>
            <person name="Salamov A."/>
            <person name="Schmutz J."/>
            <person name="Shapiro H."/>
            <person name="Lindquist E."/>
            <person name="Lucas S."/>
            <person name="Rokhsar D."/>
            <person name="Grigoriev I.V."/>
        </authorList>
    </citation>
    <scope>NUCLEOTIDE SEQUENCE [LARGE SCALE GENOMIC DNA]</scope>
</reference>
<evidence type="ECO:0000313" key="11">
    <source>
        <dbReference type="Proteomes" id="UP000001514"/>
    </source>
</evidence>
<keyword evidence="7" id="KW-0548">Nucleotidyltransferase</keyword>
<evidence type="ECO:0000256" key="7">
    <source>
        <dbReference type="ARBA" id="ARBA00022932"/>
    </source>
</evidence>
<feature type="domain" description="AAA+ ATPase" evidence="9">
    <location>
        <begin position="33"/>
        <end position="175"/>
    </location>
</feature>
<evidence type="ECO:0000259" key="9">
    <source>
        <dbReference type="SMART" id="SM00382"/>
    </source>
</evidence>
<dbReference type="FunFam" id="3.40.50.300:FF:000014">
    <property type="entry name" value="DNA polymerase III subunit gamma/tau"/>
    <property type="match status" value="1"/>
</dbReference>
<keyword evidence="7" id="KW-0239">DNA-directed DNA polymerase</keyword>
<dbReference type="OMA" id="RDADICM"/>
<dbReference type="HOGENOM" id="CLU_006229_0_1_1"/>
<dbReference type="InterPro" id="IPR003593">
    <property type="entry name" value="AAA+_ATPase"/>
</dbReference>
<dbReference type="InterPro" id="IPR001270">
    <property type="entry name" value="ClpA/B"/>
</dbReference>
<dbReference type="GO" id="GO:0046872">
    <property type="term" value="F:metal ion binding"/>
    <property type="evidence" value="ECO:0007669"/>
    <property type="project" value="UniProtKB-KW"/>
</dbReference>
<keyword evidence="5" id="KW-0862">Zinc</keyword>